<evidence type="ECO:0000256" key="2">
    <source>
        <dbReference type="SAM" id="Phobius"/>
    </source>
</evidence>
<comment type="caution">
    <text evidence="3">The sequence shown here is derived from an EMBL/GenBank/DDBJ whole genome shotgun (WGS) entry which is preliminary data.</text>
</comment>
<evidence type="ECO:0000313" key="3">
    <source>
        <dbReference type="EMBL" id="KAL1526009.1"/>
    </source>
</evidence>
<feature type="transmembrane region" description="Helical" evidence="2">
    <location>
        <begin position="265"/>
        <end position="290"/>
    </location>
</feature>
<feature type="transmembrane region" description="Helical" evidence="2">
    <location>
        <begin position="158"/>
        <end position="176"/>
    </location>
</feature>
<protein>
    <recommendedName>
        <fullName evidence="5">Amino acid transporter transmembrane domain-containing protein</fullName>
    </recommendedName>
</protein>
<keyword evidence="2" id="KW-0812">Transmembrane</keyword>
<feature type="transmembrane region" description="Helical" evidence="2">
    <location>
        <begin position="302"/>
        <end position="327"/>
    </location>
</feature>
<keyword evidence="2" id="KW-1133">Transmembrane helix</keyword>
<dbReference type="EMBL" id="JBGBPQ010000004">
    <property type="protein sequence ID" value="KAL1526009.1"/>
    <property type="molecule type" value="Genomic_DNA"/>
</dbReference>
<keyword evidence="2" id="KW-0472">Membrane</keyword>
<dbReference type="GO" id="GO:0015179">
    <property type="term" value="F:L-amino acid transmembrane transporter activity"/>
    <property type="evidence" value="ECO:0007669"/>
    <property type="project" value="TreeGrafter"/>
</dbReference>
<feature type="transmembrane region" description="Helical" evidence="2">
    <location>
        <begin position="65"/>
        <end position="86"/>
    </location>
</feature>
<proteinExistence type="predicted"/>
<organism evidence="3 4">
    <name type="scientific">Prymnesium parvum</name>
    <name type="common">Toxic golden alga</name>
    <dbReference type="NCBI Taxonomy" id="97485"/>
    <lineage>
        <taxon>Eukaryota</taxon>
        <taxon>Haptista</taxon>
        <taxon>Haptophyta</taxon>
        <taxon>Prymnesiophyceae</taxon>
        <taxon>Prymnesiales</taxon>
        <taxon>Prymnesiaceae</taxon>
        <taxon>Prymnesium</taxon>
    </lineage>
</organism>
<dbReference type="PANTHER" id="PTHR22950:SF461">
    <property type="entry name" value="AMINO ACID TRANSPORTER TRANSMEMBRANE DOMAIN-CONTAINING PROTEIN"/>
    <property type="match status" value="1"/>
</dbReference>
<evidence type="ECO:0000256" key="1">
    <source>
        <dbReference type="SAM" id="MobiDB-lite"/>
    </source>
</evidence>
<gene>
    <name evidence="3" type="ORF">AB1Y20_020833</name>
</gene>
<dbReference type="PANTHER" id="PTHR22950">
    <property type="entry name" value="AMINO ACID TRANSPORTER"/>
    <property type="match status" value="1"/>
</dbReference>
<feature type="transmembrane region" description="Helical" evidence="2">
    <location>
        <begin position="375"/>
        <end position="398"/>
    </location>
</feature>
<feature type="transmembrane region" description="Helical" evidence="2">
    <location>
        <begin position="183"/>
        <end position="206"/>
    </location>
</feature>
<dbReference type="GO" id="GO:0016020">
    <property type="term" value="C:membrane"/>
    <property type="evidence" value="ECO:0007669"/>
    <property type="project" value="TreeGrafter"/>
</dbReference>
<keyword evidence="4" id="KW-1185">Reference proteome</keyword>
<sequence length="466" mass="49331">MGGLCSTAASPPPTGKSEATELLHPPRGGMSLLSATAVLATFSTTSSNVMYPWTYAQLGIGLGPLLGLALQGMMLGLSILVSTLAVELRCATFGELGESLGGVWGGRLLRGTQTLNNALFLPVALILSAEALRQVGLTAYGCHGAAGESAACEWWACHVNTVLLLVGLAWPVLLLARDVAHLGAVSLASVVLIVVQGFILVVYASSVAPHGFIAEPYAWFGSSRRIGWADVISALGTYLYSFCPMFLSVEVAAGMQQPKKIGKALVYSFIFNQFMYIPVGIIVVAFWGGAVTDPINLAVSQGASSVICNLILLFCTFLDYAIVGALLNRELQMSLFPAFDRTCSSKNVPAWLMLTAPSLLFSLVMALFVPKLDSLKGLLTSFCVPSAMLFGPAGLLLYRLYFTPASPPSAVSEAITSLHKDNKFILLGGFVLGMGFLIAIFAQTLHNIIFDTNYGGAYFCEQVAGI</sequence>
<feature type="transmembrane region" description="Helical" evidence="2">
    <location>
        <begin position="32"/>
        <end position="53"/>
    </location>
</feature>
<evidence type="ECO:0000313" key="4">
    <source>
        <dbReference type="Proteomes" id="UP001515480"/>
    </source>
</evidence>
<feature type="transmembrane region" description="Helical" evidence="2">
    <location>
        <begin position="424"/>
        <end position="445"/>
    </location>
</feature>
<reference evidence="3 4" key="1">
    <citation type="journal article" date="2024" name="Science">
        <title>Giant polyketide synthase enzymes in the biosynthesis of giant marine polyether toxins.</title>
        <authorList>
            <person name="Fallon T.R."/>
            <person name="Shende V.V."/>
            <person name="Wierzbicki I.H."/>
            <person name="Pendleton A.L."/>
            <person name="Watervoot N.F."/>
            <person name="Auber R.P."/>
            <person name="Gonzalez D.J."/>
            <person name="Wisecaver J.H."/>
            <person name="Moore B.S."/>
        </authorList>
    </citation>
    <scope>NUCLEOTIDE SEQUENCE [LARGE SCALE GENOMIC DNA]</scope>
    <source>
        <strain evidence="3 4">12B1</strain>
    </source>
</reference>
<dbReference type="AlphaFoldDB" id="A0AB34JWC8"/>
<feature type="transmembrane region" description="Helical" evidence="2">
    <location>
        <begin position="348"/>
        <end position="369"/>
    </location>
</feature>
<name>A0AB34JWC8_PRYPA</name>
<feature type="region of interest" description="Disordered" evidence="1">
    <location>
        <begin position="1"/>
        <end position="21"/>
    </location>
</feature>
<feature type="transmembrane region" description="Helical" evidence="2">
    <location>
        <begin position="226"/>
        <end position="253"/>
    </location>
</feature>
<dbReference type="Proteomes" id="UP001515480">
    <property type="component" value="Unassembled WGS sequence"/>
</dbReference>
<evidence type="ECO:0008006" key="5">
    <source>
        <dbReference type="Google" id="ProtNLM"/>
    </source>
</evidence>
<accession>A0AB34JWC8</accession>